<dbReference type="InParanoid" id="A0A2T3AQP0"/>
<dbReference type="Pfam" id="PF01399">
    <property type="entry name" value="PCI"/>
    <property type="match status" value="1"/>
</dbReference>
<accession>A0A2T3AQP0</accession>
<dbReference type="PANTHER" id="PTHR12732">
    <property type="entry name" value="UNCHARACTERIZED PROTEASOME COMPONENT REGION PCI-CONTAINING"/>
    <property type="match status" value="1"/>
</dbReference>
<dbReference type="GO" id="GO:0003723">
    <property type="term" value="F:RNA binding"/>
    <property type="evidence" value="ECO:0007669"/>
    <property type="project" value="InterPro"/>
</dbReference>
<name>A0A2T3AQP0_AMORE</name>
<keyword evidence="5" id="KW-1185">Reference proteome</keyword>
<proteinExistence type="inferred from homology"/>
<dbReference type="OrthoDB" id="10252687at2759"/>
<dbReference type="AlphaFoldDB" id="A0A2T3AQP0"/>
<dbReference type="InterPro" id="IPR036388">
    <property type="entry name" value="WH-like_DNA-bd_sf"/>
</dbReference>
<dbReference type="GeneID" id="36571140"/>
<dbReference type="FunCoup" id="A0A2T3AQP0">
    <property type="interactions" value="882"/>
</dbReference>
<protein>
    <recommendedName>
        <fullName evidence="2">Protein CSN12 homolog</fullName>
    </recommendedName>
</protein>
<dbReference type="STRING" id="857342.A0A2T3AQP0"/>
<dbReference type="Gene3D" id="1.10.10.10">
    <property type="entry name" value="Winged helix-like DNA-binding domain superfamily/Winged helix DNA-binding domain"/>
    <property type="match status" value="1"/>
</dbReference>
<dbReference type="GO" id="GO:0003690">
    <property type="term" value="F:double-stranded DNA binding"/>
    <property type="evidence" value="ECO:0007669"/>
    <property type="project" value="InterPro"/>
</dbReference>
<dbReference type="RefSeq" id="XP_024716976.1">
    <property type="nucleotide sequence ID" value="XM_024863059.1"/>
</dbReference>
<evidence type="ECO:0000313" key="4">
    <source>
        <dbReference type="EMBL" id="PSS08578.1"/>
    </source>
</evidence>
<dbReference type="PANTHER" id="PTHR12732:SF0">
    <property type="entry name" value="PCI DOMAIN-CONTAINING PROTEIN 2"/>
    <property type="match status" value="1"/>
</dbReference>
<organism evidence="4 5">
    <name type="scientific">Amorphotheca resinae ATCC 22711</name>
    <dbReference type="NCBI Taxonomy" id="857342"/>
    <lineage>
        <taxon>Eukaryota</taxon>
        <taxon>Fungi</taxon>
        <taxon>Dikarya</taxon>
        <taxon>Ascomycota</taxon>
        <taxon>Pezizomycotina</taxon>
        <taxon>Leotiomycetes</taxon>
        <taxon>Helotiales</taxon>
        <taxon>Amorphothecaceae</taxon>
        <taxon>Amorphotheca</taxon>
    </lineage>
</organism>
<dbReference type="EMBL" id="KZ679018">
    <property type="protein sequence ID" value="PSS08578.1"/>
    <property type="molecule type" value="Genomic_DNA"/>
</dbReference>
<dbReference type="InterPro" id="IPR000717">
    <property type="entry name" value="PCI_dom"/>
</dbReference>
<dbReference type="FunFam" id="1.10.10.10:FF:000366">
    <property type="entry name" value="COP9 signalosome complex subunit"/>
    <property type="match status" value="1"/>
</dbReference>
<evidence type="ECO:0000259" key="3">
    <source>
        <dbReference type="PROSITE" id="PS50250"/>
    </source>
</evidence>
<feature type="domain" description="PCI" evidence="3">
    <location>
        <begin position="251"/>
        <end position="448"/>
    </location>
</feature>
<evidence type="ECO:0000256" key="1">
    <source>
        <dbReference type="ARBA" id="ARBA00025771"/>
    </source>
</evidence>
<evidence type="ECO:0000256" key="2">
    <source>
        <dbReference type="ARBA" id="ARBA00073854"/>
    </source>
</evidence>
<evidence type="ECO:0000313" key="5">
    <source>
        <dbReference type="Proteomes" id="UP000241818"/>
    </source>
</evidence>
<comment type="similarity">
    <text evidence="1">Belongs to the CSN12 family.</text>
</comment>
<dbReference type="SMART" id="SM00753">
    <property type="entry name" value="PAM"/>
    <property type="match status" value="1"/>
</dbReference>
<gene>
    <name evidence="4" type="ORF">M430DRAFT_147351</name>
</gene>
<sequence>MDQVFDEFKDAYERGDGYGLAMTLSPINPPSQPDRLYTFFRSTNAASAIQDFKYRILYDNSTSFKLSRDEGNCWVDIYFAYWKTVGEILSAGNATKANSKAAWTKVYEAWKELTNHLVRGYNSGYFEAWTVPCLYVVGKYIRIFAIKADEGAVNNTGSATSFQDDLNPEAEQNETLEDAARQLNRLFQLCLGDRAPLEESRKWGIYNIINLLFKTYFKLNSVSLSKNILNAIQVYRGDMPSFDAFPMAHRVTYKYYVGVIYFLEEEYAEAEKHLTEAWQLCHKDATRNRELILTYLIPCHLITTHTLPTASLLAPYPRLQNLFLPLSRCIKRGDLPGFDAALVAGEEEFVKRRIYLTLERGRDIALRNLLRKVFIAGGFEEPKEPNAPRVRRTRIPVAEFGAALSMGAKETMDTDEVECLLANMIYKNLMKGYIARDRGMVVLSKAGAFPGTGV</sequence>
<dbReference type="Proteomes" id="UP000241818">
    <property type="component" value="Unassembled WGS sequence"/>
</dbReference>
<dbReference type="InterPro" id="IPR045114">
    <property type="entry name" value="Csn12-like"/>
</dbReference>
<reference evidence="4 5" key="1">
    <citation type="journal article" date="2018" name="New Phytol.">
        <title>Comparative genomics and transcriptomics depict ericoid mycorrhizal fungi as versatile saprotrophs and plant mutualists.</title>
        <authorList>
            <person name="Martino E."/>
            <person name="Morin E."/>
            <person name="Grelet G.A."/>
            <person name="Kuo A."/>
            <person name="Kohler A."/>
            <person name="Daghino S."/>
            <person name="Barry K.W."/>
            <person name="Cichocki N."/>
            <person name="Clum A."/>
            <person name="Dockter R.B."/>
            <person name="Hainaut M."/>
            <person name="Kuo R.C."/>
            <person name="LaButti K."/>
            <person name="Lindahl B.D."/>
            <person name="Lindquist E.A."/>
            <person name="Lipzen A."/>
            <person name="Khouja H.R."/>
            <person name="Magnuson J."/>
            <person name="Murat C."/>
            <person name="Ohm R.A."/>
            <person name="Singer S.W."/>
            <person name="Spatafora J.W."/>
            <person name="Wang M."/>
            <person name="Veneault-Fourrey C."/>
            <person name="Henrissat B."/>
            <person name="Grigoriev I.V."/>
            <person name="Martin F.M."/>
            <person name="Perotto S."/>
        </authorList>
    </citation>
    <scope>NUCLEOTIDE SEQUENCE [LARGE SCALE GENOMIC DNA]</scope>
    <source>
        <strain evidence="4 5">ATCC 22711</strain>
    </source>
</reference>
<dbReference type="PROSITE" id="PS50250">
    <property type="entry name" value="PCI"/>
    <property type="match status" value="1"/>
</dbReference>